<evidence type="ECO:0000313" key="6">
    <source>
        <dbReference type="Proteomes" id="UP000198855"/>
    </source>
</evidence>
<keyword evidence="1" id="KW-0805">Transcription regulation</keyword>
<dbReference type="SUPFAM" id="SSF51215">
    <property type="entry name" value="Regulatory protein AraC"/>
    <property type="match status" value="1"/>
</dbReference>
<dbReference type="InterPro" id="IPR018060">
    <property type="entry name" value="HTH_AraC"/>
</dbReference>
<proteinExistence type="predicted"/>
<dbReference type="RefSeq" id="WP_091188197.1">
    <property type="nucleotide sequence ID" value="NZ_FOMT01000004.1"/>
</dbReference>
<evidence type="ECO:0000256" key="1">
    <source>
        <dbReference type="ARBA" id="ARBA00023015"/>
    </source>
</evidence>
<keyword evidence="3" id="KW-0804">Transcription</keyword>
<reference evidence="6" key="1">
    <citation type="submission" date="2016-10" db="EMBL/GenBank/DDBJ databases">
        <authorList>
            <person name="Varghese N."/>
            <person name="Submissions S."/>
        </authorList>
    </citation>
    <scope>NUCLEOTIDE SEQUENCE [LARGE SCALE GENOMIC DNA]</scope>
    <source>
        <strain evidence="6">CGMCC 1.10784</strain>
    </source>
</reference>
<sequence length="293" mass="33394">MEQKERQKREFMLPDMDSTFRVFGAHLRTVEPDWSYPLHKHPMFEINLVLSGTQDFIVERTSYIQKPGDLLLFRPGDHHESRVSGDEDMTYYCLHFDVDEPSFRELLCRTPRCFYPSDSELSIAIRPALDKLIGLTASEEPVVRTESRMFMLSALFELFAVLSGTLSRLNQDPAGIRNSEIASQVAAMLEQAVDEIGSSGNLDDKDTVTSVAAAVGYSTSSVNRMFTRAFGVSPRQYLSTIMLKKSKLLLMDPELTIEEISSLLGYNNIAHFSRQFKRWTGESPSRFRGRFHE</sequence>
<dbReference type="InterPro" id="IPR003313">
    <property type="entry name" value="AraC-bd"/>
</dbReference>
<dbReference type="PRINTS" id="PR00032">
    <property type="entry name" value="HTHARAC"/>
</dbReference>
<evidence type="ECO:0000256" key="2">
    <source>
        <dbReference type="ARBA" id="ARBA00023125"/>
    </source>
</evidence>
<dbReference type="Gene3D" id="2.60.120.10">
    <property type="entry name" value="Jelly Rolls"/>
    <property type="match status" value="1"/>
</dbReference>
<dbReference type="OrthoDB" id="1975977at2"/>
<dbReference type="Gene3D" id="1.10.10.60">
    <property type="entry name" value="Homeodomain-like"/>
    <property type="match status" value="2"/>
</dbReference>
<dbReference type="Pfam" id="PF12833">
    <property type="entry name" value="HTH_18"/>
    <property type="match status" value="1"/>
</dbReference>
<gene>
    <name evidence="5" type="ORF">SAMN05216378_3997</name>
</gene>
<dbReference type="PROSITE" id="PS01124">
    <property type="entry name" value="HTH_ARAC_FAMILY_2"/>
    <property type="match status" value="1"/>
</dbReference>
<organism evidence="5 6">
    <name type="scientific">Paenibacillus catalpae</name>
    <dbReference type="NCBI Taxonomy" id="1045775"/>
    <lineage>
        <taxon>Bacteria</taxon>
        <taxon>Bacillati</taxon>
        <taxon>Bacillota</taxon>
        <taxon>Bacilli</taxon>
        <taxon>Bacillales</taxon>
        <taxon>Paenibacillaceae</taxon>
        <taxon>Paenibacillus</taxon>
    </lineage>
</organism>
<dbReference type="Proteomes" id="UP000198855">
    <property type="component" value="Unassembled WGS sequence"/>
</dbReference>
<keyword evidence="2 5" id="KW-0238">DNA-binding</keyword>
<dbReference type="PANTHER" id="PTHR43280:SF2">
    <property type="entry name" value="HTH-TYPE TRANSCRIPTIONAL REGULATOR EXSA"/>
    <property type="match status" value="1"/>
</dbReference>
<dbReference type="SUPFAM" id="SSF46689">
    <property type="entry name" value="Homeodomain-like"/>
    <property type="match status" value="2"/>
</dbReference>
<dbReference type="SMART" id="SM00342">
    <property type="entry name" value="HTH_ARAC"/>
    <property type="match status" value="1"/>
</dbReference>
<protein>
    <submittedName>
        <fullName evidence="5">AraC-type DNA-binding protein</fullName>
    </submittedName>
</protein>
<dbReference type="InterPro" id="IPR037923">
    <property type="entry name" value="HTH-like"/>
</dbReference>
<dbReference type="PANTHER" id="PTHR43280">
    <property type="entry name" value="ARAC-FAMILY TRANSCRIPTIONAL REGULATOR"/>
    <property type="match status" value="1"/>
</dbReference>
<name>A0A1I2D8X7_9BACL</name>
<dbReference type="STRING" id="1045775.SAMN05216378_3997"/>
<dbReference type="GO" id="GO:0003700">
    <property type="term" value="F:DNA-binding transcription factor activity"/>
    <property type="evidence" value="ECO:0007669"/>
    <property type="project" value="InterPro"/>
</dbReference>
<feature type="domain" description="HTH araC/xylS-type" evidence="4">
    <location>
        <begin position="183"/>
        <end position="290"/>
    </location>
</feature>
<dbReference type="InterPro" id="IPR014710">
    <property type="entry name" value="RmlC-like_jellyroll"/>
</dbReference>
<dbReference type="AlphaFoldDB" id="A0A1I2D8X7"/>
<evidence type="ECO:0000256" key="3">
    <source>
        <dbReference type="ARBA" id="ARBA00023163"/>
    </source>
</evidence>
<accession>A0A1I2D8X7</accession>
<evidence type="ECO:0000313" key="5">
    <source>
        <dbReference type="EMBL" id="SFE76563.1"/>
    </source>
</evidence>
<dbReference type="GO" id="GO:0043565">
    <property type="term" value="F:sequence-specific DNA binding"/>
    <property type="evidence" value="ECO:0007669"/>
    <property type="project" value="InterPro"/>
</dbReference>
<keyword evidence="6" id="KW-1185">Reference proteome</keyword>
<dbReference type="EMBL" id="FOMT01000004">
    <property type="protein sequence ID" value="SFE76563.1"/>
    <property type="molecule type" value="Genomic_DNA"/>
</dbReference>
<dbReference type="InterPro" id="IPR020449">
    <property type="entry name" value="Tscrpt_reg_AraC-type_HTH"/>
</dbReference>
<dbReference type="Pfam" id="PF02311">
    <property type="entry name" value="AraC_binding"/>
    <property type="match status" value="1"/>
</dbReference>
<evidence type="ECO:0000259" key="4">
    <source>
        <dbReference type="PROSITE" id="PS01124"/>
    </source>
</evidence>
<dbReference type="InterPro" id="IPR009057">
    <property type="entry name" value="Homeodomain-like_sf"/>
</dbReference>